<organism evidence="3 4">
    <name type="scientific">Trematosphaeria pertusa</name>
    <dbReference type="NCBI Taxonomy" id="390896"/>
    <lineage>
        <taxon>Eukaryota</taxon>
        <taxon>Fungi</taxon>
        <taxon>Dikarya</taxon>
        <taxon>Ascomycota</taxon>
        <taxon>Pezizomycotina</taxon>
        <taxon>Dothideomycetes</taxon>
        <taxon>Pleosporomycetidae</taxon>
        <taxon>Pleosporales</taxon>
        <taxon>Massarineae</taxon>
        <taxon>Trematosphaeriaceae</taxon>
        <taxon>Trematosphaeria</taxon>
    </lineage>
</organism>
<keyword evidence="2" id="KW-1133">Transmembrane helix</keyword>
<feature type="transmembrane region" description="Helical" evidence="2">
    <location>
        <begin position="150"/>
        <end position="168"/>
    </location>
</feature>
<evidence type="ECO:0000256" key="1">
    <source>
        <dbReference type="SAM" id="MobiDB-lite"/>
    </source>
</evidence>
<feature type="transmembrane region" description="Helical" evidence="2">
    <location>
        <begin position="180"/>
        <end position="199"/>
    </location>
</feature>
<keyword evidence="4" id="KW-1185">Reference proteome</keyword>
<dbReference type="AlphaFoldDB" id="A0A6A6ICA5"/>
<dbReference type="GeneID" id="54588932"/>
<protein>
    <submittedName>
        <fullName evidence="3">Uncharacterized protein</fullName>
    </submittedName>
</protein>
<dbReference type="EMBL" id="ML987196">
    <property type="protein sequence ID" value="KAF2248046.1"/>
    <property type="molecule type" value="Genomic_DNA"/>
</dbReference>
<feature type="transmembrane region" description="Helical" evidence="2">
    <location>
        <begin position="125"/>
        <end position="143"/>
    </location>
</feature>
<dbReference type="Proteomes" id="UP000800094">
    <property type="component" value="Unassembled WGS sequence"/>
</dbReference>
<evidence type="ECO:0000313" key="4">
    <source>
        <dbReference type="Proteomes" id="UP000800094"/>
    </source>
</evidence>
<feature type="region of interest" description="Disordered" evidence="1">
    <location>
        <begin position="1"/>
        <end position="20"/>
    </location>
</feature>
<proteinExistence type="predicted"/>
<reference evidence="3" key="1">
    <citation type="journal article" date="2020" name="Stud. Mycol.">
        <title>101 Dothideomycetes genomes: a test case for predicting lifestyles and emergence of pathogens.</title>
        <authorList>
            <person name="Haridas S."/>
            <person name="Albert R."/>
            <person name="Binder M."/>
            <person name="Bloem J."/>
            <person name="Labutti K."/>
            <person name="Salamov A."/>
            <person name="Andreopoulos B."/>
            <person name="Baker S."/>
            <person name="Barry K."/>
            <person name="Bills G."/>
            <person name="Bluhm B."/>
            <person name="Cannon C."/>
            <person name="Castanera R."/>
            <person name="Culley D."/>
            <person name="Daum C."/>
            <person name="Ezra D."/>
            <person name="Gonzalez J."/>
            <person name="Henrissat B."/>
            <person name="Kuo A."/>
            <person name="Liang C."/>
            <person name="Lipzen A."/>
            <person name="Lutzoni F."/>
            <person name="Magnuson J."/>
            <person name="Mondo S."/>
            <person name="Nolan M."/>
            <person name="Ohm R."/>
            <person name="Pangilinan J."/>
            <person name="Park H.-J."/>
            <person name="Ramirez L."/>
            <person name="Alfaro M."/>
            <person name="Sun H."/>
            <person name="Tritt A."/>
            <person name="Yoshinaga Y."/>
            <person name="Zwiers L.-H."/>
            <person name="Turgeon B."/>
            <person name="Goodwin S."/>
            <person name="Spatafora J."/>
            <person name="Crous P."/>
            <person name="Grigoriev I."/>
        </authorList>
    </citation>
    <scope>NUCLEOTIDE SEQUENCE</scope>
    <source>
        <strain evidence="3">CBS 122368</strain>
    </source>
</reference>
<gene>
    <name evidence="3" type="ORF">BU26DRAFT_605583</name>
</gene>
<dbReference type="OrthoDB" id="3799428at2759"/>
<name>A0A6A6ICA5_9PLEO</name>
<evidence type="ECO:0000256" key="2">
    <source>
        <dbReference type="SAM" id="Phobius"/>
    </source>
</evidence>
<feature type="transmembrane region" description="Helical" evidence="2">
    <location>
        <begin position="49"/>
        <end position="66"/>
    </location>
</feature>
<sequence length="209" mass="23173">MDSELMSEKGGNRRSSNYRSTQPLRARWIPGASRVSSVVNLGMARRPRWAIRAVTLLAAAPPILVLKKYHNPTTAQRLLNSNLPARNPSNGILRLLEKIIGRLSTPHSSGDTAELPHYVRDPGPLQLLAACIVYSAAMHGFYHLHRADRYQFWVVLTGAASAFIVGWACGESVHETLMDIFPWFLMISMVLSAAFHGVLRAAGYIRLSK</sequence>
<feature type="compositionally biased region" description="Basic and acidic residues" evidence="1">
    <location>
        <begin position="1"/>
        <end position="11"/>
    </location>
</feature>
<dbReference type="RefSeq" id="XP_033683050.1">
    <property type="nucleotide sequence ID" value="XM_033835602.1"/>
</dbReference>
<keyword evidence="2" id="KW-0472">Membrane</keyword>
<evidence type="ECO:0000313" key="3">
    <source>
        <dbReference type="EMBL" id="KAF2248046.1"/>
    </source>
</evidence>
<keyword evidence="2" id="KW-0812">Transmembrane</keyword>
<accession>A0A6A6ICA5</accession>